<keyword evidence="2" id="KW-1185">Reference proteome</keyword>
<comment type="caution">
    <text evidence="1">The sequence shown here is derived from an EMBL/GenBank/DDBJ whole genome shotgun (WGS) entry which is preliminary data.</text>
</comment>
<reference evidence="1" key="2">
    <citation type="submission" date="2020-11" db="EMBL/GenBank/DDBJ databases">
        <authorList>
            <person name="McCartney M.A."/>
            <person name="Auch B."/>
            <person name="Kono T."/>
            <person name="Mallez S."/>
            <person name="Becker A."/>
            <person name="Gohl D.M."/>
            <person name="Silverstein K.A.T."/>
            <person name="Koren S."/>
            <person name="Bechman K.B."/>
            <person name="Herman A."/>
            <person name="Abrahante J.E."/>
            <person name="Garbe J."/>
        </authorList>
    </citation>
    <scope>NUCLEOTIDE SEQUENCE</scope>
    <source>
        <strain evidence="1">Duluth1</strain>
        <tissue evidence="1">Whole animal</tissue>
    </source>
</reference>
<gene>
    <name evidence="1" type="ORF">DPMN_008227</name>
</gene>
<evidence type="ECO:0000313" key="1">
    <source>
        <dbReference type="EMBL" id="KAH3884250.1"/>
    </source>
</evidence>
<proteinExistence type="predicted"/>
<dbReference type="Proteomes" id="UP000828390">
    <property type="component" value="Unassembled WGS sequence"/>
</dbReference>
<organism evidence="1 2">
    <name type="scientific">Dreissena polymorpha</name>
    <name type="common">Zebra mussel</name>
    <name type="synonym">Mytilus polymorpha</name>
    <dbReference type="NCBI Taxonomy" id="45954"/>
    <lineage>
        <taxon>Eukaryota</taxon>
        <taxon>Metazoa</taxon>
        <taxon>Spiralia</taxon>
        <taxon>Lophotrochozoa</taxon>
        <taxon>Mollusca</taxon>
        <taxon>Bivalvia</taxon>
        <taxon>Autobranchia</taxon>
        <taxon>Heteroconchia</taxon>
        <taxon>Euheterodonta</taxon>
        <taxon>Imparidentia</taxon>
        <taxon>Neoheterodontei</taxon>
        <taxon>Myida</taxon>
        <taxon>Dreissenoidea</taxon>
        <taxon>Dreissenidae</taxon>
        <taxon>Dreissena</taxon>
    </lineage>
</organism>
<reference evidence="1" key="1">
    <citation type="journal article" date="2019" name="bioRxiv">
        <title>The Genome of the Zebra Mussel, Dreissena polymorpha: A Resource for Invasive Species Research.</title>
        <authorList>
            <person name="McCartney M.A."/>
            <person name="Auch B."/>
            <person name="Kono T."/>
            <person name="Mallez S."/>
            <person name="Zhang Y."/>
            <person name="Obille A."/>
            <person name="Becker A."/>
            <person name="Abrahante J.E."/>
            <person name="Garbe J."/>
            <person name="Badalamenti J.P."/>
            <person name="Herman A."/>
            <person name="Mangelson H."/>
            <person name="Liachko I."/>
            <person name="Sullivan S."/>
            <person name="Sone E.D."/>
            <person name="Koren S."/>
            <person name="Silverstein K.A.T."/>
            <person name="Beckman K.B."/>
            <person name="Gohl D.M."/>
        </authorList>
    </citation>
    <scope>NUCLEOTIDE SEQUENCE</scope>
    <source>
        <strain evidence="1">Duluth1</strain>
        <tissue evidence="1">Whole animal</tissue>
    </source>
</reference>
<sequence length="60" mass="6826">MIRKKDHHLVCIPHLTGTKGMQTRERKMVTITPIGSGQQRKKRTVKPHPCPPMKAVLIES</sequence>
<name>A0A9D4RYY4_DREPO</name>
<evidence type="ECO:0000313" key="2">
    <source>
        <dbReference type="Proteomes" id="UP000828390"/>
    </source>
</evidence>
<protein>
    <submittedName>
        <fullName evidence="1">Uncharacterized protein</fullName>
    </submittedName>
</protein>
<dbReference type="EMBL" id="JAIWYP010000001">
    <property type="protein sequence ID" value="KAH3884250.1"/>
    <property type="molecule type" value="Genomic_DNA"/>
</dbReference>
<dbReference type="AlphaFoldDB" id="A0A9D4RYY4"/>
<accession>A0A9D4RYY4</accession>